<dbReference type="Proteomes" id="UP000053237">
    <property type="component" value="Unassembled WGS sequence"/>
</dbReference>
<reference evidence="1 2" key="1">
    <citation type="submission" date="2012-05" db="EMBL/GenBank/DDBJ databases">
        <title>Recombination and specialization in a pathogen metapopulation.</title>
        <authorList>
            <person name="Gardiner A."/>
            <person name="Kemen E."/>
            <person name="Schultz-Larsen T."/>
            <person name="MacLean D."/>
            <person name="Van Oosterhout C."/>
            <person name="Jones J.D.G."/>
        </authorList>
    </citation>
    <scope>NUCLEOTIDE SEQUENCE [LARGE SCALE GENOMIC DNA]</scope>
    <source>
        <strain evidence="1 2">Ac Nc2</strain>
    </source>
</reference>
<gene>
    <name evidence="1" type="ORF">BN9_096940</name>
</gene>
<evidence type="ECO:0000313" key="2">
    <source>
        <dbReference type="Proteomes" id="UP000053237"/>
    </source>
</evidence>
<organism evidence="1 2">
    <name type="scientific">Albugo candida</name>
    <dbReference type="NCBI Taxonomy" id="65357"/>
    <lineage>
        <taxon>Eukaryota</taxon>
        <taxon>Sar</taxon>
        <taxon>Stramenopiles</taxon>
        <taxon>Oomycota</taxon>
        <taxon>Peronosporomycetes</taxon>
        <taxon>Albuginales</taxon>
        <taxon>Albuginaceae</taxon>
        <taxon>Albugo</taxon>
    </lineage>
</organism>
<keyword evidence="2" id="KW-1185">Reference proteome</keyword>
<name>A0A024GPT9_9STRA</name>
<accession>A0A024GPT9</accession>
<evidence type="ECO:0000313" key="1">
    <source>
        <dbReference type="EMBL" id="CCI48556.1"/>
    </source>
</evidence>
<dbReference type="EMBL" id="CAIX01000232">
    <property type="protein sequence ID" value="CCI48556.1"/>
    <property type="molecule type" value="Genomic_DNA"/>
</dbReference>
<sequence length="124" mass="14398">MQWKVCELHRVASLETSLMKGSISHCRAIRHTTREALLSHSYLTRSLRNVMNSNHASCPLLKDSVLRPRRYFRSMGTAFAHLAPFSQHRIDELIQHFEFTFQDTHLHPAKLVQGSKQKCNQLET</sequence>
<protein>
    <submittedName>
        <fullName evidence="1">Uncharacterized protein</fullName>
    </submittedName>
</protein>
<dbReference type="AlphaFoldDB" id="A0A024GPT9"/>
<proteinExistence type="predicted"/>
<comment type="caution">
    <text evidence="1">The sequence shown here is derived from an EMBL/GenBank/DDBJ whole genome shotgun (WGS) entry which is preliminary data.</text>
</comment>
<dbReference type="InParanoid" id="A0A024GPT9"/>